<evidence type="ECO:0000256" key="1">
    <source>
        <dbReference type="SAM" id="MobiDB-lite"/>
    </source>
</evidence>
<dbReference type="GeneID" id="56461637"/>
<evidence type="ECO:0000313" key="2">
    <source>
        <dbReference type="EMBL" id="AYJ80539.1"/>
    </source>
</evidence>
<dbReference type="RefSeq" id="WP_105918010.1">
    <property type="nucleotide sequence ID" value="NZ_CP021072.1"/>
</dbReference>
<evidence type="ECO:0000313" key="3">
    <source>
        <dbReference type="Proteomes" id="UP000273809"/>
    </source>
</evidence>
<protein>
    <submittedName>
        <fullName evidence="2">Uncharacterized protein</fullName>
    </submittedName>
</protein>
<reference evidence="2 3" key="1">
    <citation type="submission" date="2018-10" db="EMBL/GenBank/DDBJ databases">
        <title>Complete genome sequences of Arcobacter cryaerophilus strains ATCC 43158 and ATCC 49615.</title>
        <authorList>
            <person name="Miller W.G."/>
            <person name="Yee E."/>
            <person name="Bono J.L."/>
        </authorList>
    </citation>
    <scope>NUCLEOTIDE SEQUENCE [LARGE SCALE GENOMIC DNA]</scope>
    <source>
        <strain evidence="2 3">ATCC 43158</strain>
    </source>
</reference>
<feature type="region of interest" description="Disordered" evidence="1">
    <location>
        <begin position="381"/>
        <end position="409"/>
    </location>
</feature>
<sequence length="518" mass="60957">MSDLELEEFSLTYFPKDKRVVVFSYGNIYQQETNFKLALILKEMLEENPEYFLVYINLKDMANFPIGSIIDNQKKLNTFAGTKVNLLLNLEKVDSKMLFEISELRQELVLPNFPKKIDNFNAKYHIQGQYYFILKDENTNKNVYIPHYEVARWFYFTTPSMTKQILSASLREESSILKGLYKDITHINLNSKEIILTQNANTNDASNIYRYATDEYSNNSWHQVRRNLTASAQEIKLIKQEKGYLNNSNEMKLKVDFPIIEEISLNARVKILSDGSFLVLKFINEDSTYDFETLFIKIERKNKTNEPVGIVRKRKASKKKLSKKITNNTPKEDFTPISINNESEDFEERLDLKSKDIIKIVEYIDEEDISQLEENFNSDRKIDLSTKDSESNGDENTAGGLIENENPKNDDREYLNLTDFKNMLFEYSKENEEFSFNIQLENYLPQKPENEINKKRKWRKAKLADDKTQRKYLAVSIEYNNKNFILIEIERDVFVDGLSTLIIWDNDYSKIDTSIIYQ</sequence>
<feature type="compositionally biased region" description="Basic and acidic residues" evidence="1">
    <location>
        <begin position="381"/>
        <end position="390"/>
    </location>
</feature>
<dbReference type="Proteomes" id="UP000273809">
    <property type="component" value="Chromosome"/>
</dbReference>
<gene>
    <name evidence="2" type="ORF">ACRYA_1420</name>
</gene>
<dbReference type="EMBL" id="CP032823">
    <property type="protein sequence ID" value="AYJ80539.1"/>
    <property type="molecule type" value="Genomic_DNA"/>
</dbReference>
<accession>A0AAD0TVR6</accession>
<name>A0AAD0TVR6_9BACT</name>
<organism evidence="2 3">
    <name type="scientific">Aliarcobacter cryaerophilus ATCC 43158</name>
    <dbReference type="NCBI Taxonomy" id="1032070"/>
    <lineage>
        <taxon>Bacteria</taxon>
        <taxon>Pseudomonadati</taxon>
        <taxon>Campylobacterota</taxon>
        <taxon>Epsilonproteobacteria</taxon>
        <taxon>Campylobacterales</taxon>
        <taxon>Arcobacteraceae</taxon>
        <taxon>Aliarcobacter</taxon>
    </lineage>
</organism>
<dbReference type="KEGG" id="acre:ACRYA_1420"/>
<proteinExistence type="predicted"/>
<dbReference type="AlphaFoldDB" id="A0AAD0TVR6"/>